<proteinExistence type="predicted"/>
<reference evidence="2" key="1">
    <citation type="submission" date="2018-05" db="EMBL/GenBank/DDBJ databases">
        <authorList>
            <person name="Lanie J.A."/>
            <person name="Ng W.-L."/>
            <person name="Kazmierczak K.M."/>
            <person name="Andrzejewski T.M."/>
            <person name="Davidsen T.M."/>
            <person name="Wayne K.J."/>
            <person name="Tettelin H."/>
            <person name="Glass J.I."/>
            <person name="Rusch D."/>
            <person name="Podicherti R."/>
            <person name="Tsui H.-C.T."/>
            <person name="Winkler M.E."/>
        </authorList>
    </citation>
    <scope>NUCLEOTIDE SEQUENCE</scope>
</reference>
<dbReference type="EMBL" id="UINC01112628">
    <property type="protein sequence ID" value="SVC81715.1"/>
    <property type="molecule type" value="Genomic_DNA"/>
</dbReference>
<feature type="non-terminal residue" evidence="2">
    <location>
        <position position="55"/>
    </location>
</feature>
<evidence type="ECO:0000313" key="2">
    <source>
        <dbReference type="EMBL" id="SVC81715.1"/>
    </source>
</evidence>
<sequence>MCKDVPGYPAESRSASKTGSKTGIRCGSAGKDGWPLRSIDCLHARLNASNPGFMP</sequence>
<gene>
    <name evidence="2" type="ORF">METZ01_LOCUS334569</name>
</gene>
<feature type="region of interest" description="Disordered" evidence="1">
    <location>
        <begin position="1"/>
        <end position="32"/>
    </location>
</feature>
<dbReference type="AlphaFoldDB" id="A0A382Q9W3"/>
<organism evidence="2">
    <name type="scientific">marine metagenome</name>
    <dbReference type="NCBI Taxonomy" id="408172"/>
    <lineage>
        <taxon>unclassified sequences</taxon>
        <taxon>metagenomes</taxon>
        <taxon>ecological metagenomes</taxon>
    </lineage>
</organism>
<protein>
    <submittedName>
        <fullName evidence="2">Uncharacterized protein</fullName>
    </submittedName>
</protein>
<name>A0A382Q9W3_9ZZZZ</name>
<accession>A0A382Q9W3</accession>
<evidence type="ECO:0000256" key="1">
    <source>
        <dbReference type="SAM" id="MobiDB-lite"/>
    </source>
</evidence>